<proteinExistence type="predicted"/>
<name>A0ABU3WTT5_9NOCA</name>
<comment type="caution">
    <text evidence="2">The sequence shown here is derived from an EMBL/GenBank/DDBJ whole genome shotgun (WGS) entry which is preliminary data.</text>
</comment>
<dbReference type="Proteomes" id="UP001275440">
    <property type="component" value="Unassembled WGS sequence"/>
</dbReference>
<gene>
    <name evidence="2" type="ORF">F8M49_22235</name>
</gene>
<sequence length="85" mass="8807">MSAWSRGKYRTPEEGAGNGVPPKGESYLPETPARRIRSPAASGRPGIRSPPAPSIAAAAPNPAESGHVYNPAGGVEQWRGTVEVS</sequence>
<organism evidence="2 3">
    <name type="scientific">Rhodococcus zopfii</name>
    <dbReference type="NCBI Taxonomy" id="43772"/>
    <lineage>
        <taxon>Bacteria</taxon>
        <taxon>Bacillati</taxon>
        <taxon>Actinomycetota</taxon>
        <taxon>Actinomycetes</taxon>
        <taxon>Mycobacteriales</taxon>
        <taxon>Nocardiaceae</taxon>
        <taxon>Rhodococcus</taxon>
    </lineage>
</organism>
<keyword evidence="3" id="KW-1185">Reference proteome</keyword>
<evidence type="ECO:0000313" key="2">
    <source>
        <dbReference type="EMBL" id="MDV2477422.1"/>
    </source>
</evidence>
<dbReference type="EMBL" id="WBMO01000005">
    <property type="protein sequence ID" value="MDV2477422.1"/>
    <property type="molecule type" value="Genomic_DNA"/>
</dbReference>
<reference evidence="2 3" key="1">
    <citation type="submission" date="2019-10" db="EMBL/GenBank/DDBJ databases">
        <title>Draft Genome Assembly of Rhodococcus zopfii DSM44189.</title>
        <authorList>
            <person name="Sutton J.M."/>
            <person name="Akob D.M."/>
            <person name="Bushman T.J."/>
        </authorList>
    </citation>
    <scope>NUCLEOTIDE SEQUENCE [LARGE SCALE GENOMIC DNA]</scope>
    <source>
        <strain evidence="2 3">DSM 44189</strain>
    </source>
</reference>
<feature type="region of interest" description="Disordered" evidence="1">
    <location>
        <begin position="1"/>
        <end position="85"/>
    </location>
</feature>
<evidence type="ECO:0000313" key="3">
    <source>
        <dbReference type="Proteomes" id="UP001275440"/>
    </source>
</evidence>
<evidence type="ECO:0000256" key="1">
    <source>
        <dbReference type="SAM" id="MobiDB-lite"/>
    </source>
</evidence>
<accession>A0ABU3WTT5</accession>
<feature type="compositionally biased region" description="Low complexity" evidence="1">
    <location>
        <begin position="54"/>
        <end position="63"/>
    </location>
</feature>
<protein>
    <submittedName>
        <fullName evidence="2">Uncharacterized protein</fullName>
    </submittedName>
</protein>